<evidence type="ECO:0000256" key="3">
    <source>
        <dbReference type="ARBA" id="ARBA00022833"/>
    </source>
</evidence>
<feature type="compositionally biased region" description="Polar residues" evidence="4">
    <location>
        <begin position="78"/>
        <end position="92"/>
    </location>
</feature>
<protein>
    <submittedName>
        <fullName evidence="6">Gametocyte-specific factor 1</fullName>
    </submittedName>
</protein>
<feature type="region of interest" description="Disordered" evidence="4">
    <location>
        <begin position="186"/>
        <end position="228"/>
    </location>
</feature>
<dbReference type="InterPro" id="IPR022776">
    <property type="entry name" value="TRM13/UPF0224_CHHC_Znf_dom"/>
</dbReference>
<dbReference type="PANTHER" id="PTHR21402">
    <property type="entry name" value="GAMETOCYTE SPECIFIC FACTOR 1-RELATED"/>
    <property type="match status" value="1"/>
</dbReference>
<name>A0AA35SEI1_GEOBA</name>
<evidence type="ECO:0000259" key="5">
    <source>
        <dbReference type="PROSITE" id="PS51800"/>
    </source>
</evidence>
<dbReference type="PANTHER" id="PTHR21402:SF5">
    <property type="entry name" value="GAMETOCYTE SPECIFIC FACTOR 1"/>
    <property type="match status" value="1"/>
</dbReference>
<keyword evidence="7" id="KW-1185">Reference proteome</keyword>
<evidence type="ECO:0000256" key="4">
    <source>
        <dbReference type="SAM" id="MobiDB-lite"/>
    </source>
</evidence>
<evidence type="ECO:0000256" key="2">
    <source>
        <dbReference type="ARBA" id="ARBA00022771"/>
    </source>
</evidence>
<feature type="domain" description="CHHC U11-48K-type" evidence="5">
    <location>
        <begin position="42"/>
        <end position="69"/>
    </location>
</feature>
<dbReference type="InterPro" id="IPR051591">
    <property type="entry name" value="UPF0224_FAM112_RNA_Proc"/>
</dbReference>
<sequence length="228" mass="26059">MATWEDPDELVVCPYDPVHRVQRKRFQYHLIKCRQNFNRRDFRQCPFNARHVVPKPEFEYHIKICDDRGRFEAEQLRAQTQRDPNLKGNTSIPAFDPSWRPDTTESWDDDNVIYVPPSRGDELFDADQQPRDVELEPSPAPPPAVRPRPPREVLGENVEQLRPPKSTGQKNTQIVFQQTMQGVVGSKPYPVSVGRGRGRGRGLLPDAQGQISIGRTKTESVGVSNHPC</sequence>
<dbReference type="EMBL" id="CASHTH010002262">
    <property type="protein sequence ID" value="CAI8027166.1"/>
    <property type="molecule type" value="Genomic_DNA"/>
</dbReference>
<keyword evidence="1" id="KW-0479">Metal-binding</keyword>
<dbReference type="InterPro" id="IPR036236">
    <property type="entry name" value="Znf_C2H2_sf"/>
</dbReference>
<dbReference type="GO" id="GO:0008270">
    <property type="term" value="F:zinc ion binding"/>
    <property type="evidence" value="ECO:0007669"/>
    <property type="project" value="UniProtKB-KW"/>
</dbReference>
<accession>A0AA35SEI1</accession>
<proteinExistence type="predicted"/>
<gene>
    <name evidence="6" type="ORF">GBAR_LOCUS15556</name>
</gene>
<feature type="region of interest" description="Disordered" evidence="4">
    <location>
        <begin position="78"/>
        <end position="110"/>
    </location>
</feature>
<reference evidence="6" key="1">
    <citation type="submission" date="2023-03" db="EMBL/GenBank/DDBJ databases">
        <authorList>
            <person name="Steffen K."/>
            <person name="Cardenas P."/>
        </authorList>
    </citation>
    <scope>NUCLEOTIDE SEQUENCE</scope>
</reference>
<feature type="domain" description="CHHC U11-48K-type" evidence="5">
    <location>
        <begin position="10"/>
        <end position="37"/>
    </location>
</feature>
<dbReference type="Proteomes" id="UP001174909">
    <property type="component" value="Unassembled WGS sequence"/>
</dbReference>
<dbReference type="AlphaFoldDB" id="A0AA35SEI1"/>
<evidence type="ECO:0000313" key="7">
    <source>
        <dbReference type="Proteomes" id="UP001174909"/>
    </source>
</evidence>
<organism evidence="6 7">
    <name type="scientific">Geodia barretti</name>
    <name type="common">Barrett's horny sponge</name>
    <dbReference type="NCBI Taxonomy" id="519541"/>
    <lineage>
        <taxon>Eukaryota</taxon>
        <taxon>Metazoa</taxon>
        <taxon>Porifera</taxon>
        <taxon>Demospongiae</taxon>
        <taxon>Heteroscleromorpha</taxon>
        <taxon>Tetractinellida</taxon>
        <taxon>Astrophorina</taxon>
        <taxon>Geodiidae</taxon>
        <taxon>Geodia</taxon>
    </lineage>
</organism>
<comment type="caution">
    <text evidence="6">The sequence shown here is derived from an EMBL/GenBank/DDBJ whole genome shotgun (WGS) entry which is preliminary data.</text>
</comment>
<dbReference type="SUPFAM" id="SSF57667">
    <property type="entry name" value="beta-beta-alpha zinc fingers"/>
    <property type="match status" value="1"/>
</dbReference>
<keyword evidence="2" id="KW-0863">Zinc-finger</keyword>
<evidence type="ECO:0000256" key="1">
    <source>
        <dbReference type="ARBA" id="ARBA00022723"/>
    </source>
</evidence>
<feature type="compositionally biased region" description="Polar residues" evidence="4">
    <location>
        <begin position="209"/>
        <end position="228"/>
    </location>
</feature>
<keyword evidence="3" id="KW-0862">Zinc</keyword>
<evidence type="ECO:0000313" key="6">
    <source>
        <dbReference type="EMBL" id="CAI8027166.1"/>
    </source>
</evidence>
<feature type="region of interest" description="Disordered" evidence="4">
    <location>
        <begin position="130"/>
        <end position="151"/>
    </location>
</feature>
<dbReference type="PROSITE" id="PS51800">
    <property type="entry name" value="ZF_CHHC_U11_48K"/>
    <property type="match status" value="2"/>
</dbReference>
<dbReference type="Pfam" id="PF05253">
    <property type="entry name" value="zf-U11-48K"/>
    <property type="match status" value="2"/>
</dbReference>
<feature type="compositionally biased region" description="Pro residues" evidence="4">
    <location>
        <begin position="138"/>
        <end position="147"/>
    </location>
</feature>